<dbReference type="CDD" id="cd00086">
    <property type="entry name" value="homeodomain"/>
    <property type="match status" value="1"/>
</dbReference>
<feature type="region of interest" description="Disordered" evidence="9">
    <location>
        <begin position="190"/>
        <end position="212"/>
    </location>
</feature>
<reference evidence="11" key="1">
    <citation type="journal article" date="2019" name="Toxins">
        <title>Detection of Abrin-Like and Prepropulchellin-Like Toxin Genes and Transcripts Using Whole Genome Sequencing and Full-Length Transcript Sequencing of Abrus precatorius.</title>
        <authorList>
            <person name="Hovde B.T."/>
            <person name="Daligault H.E."/>
            <person name="Hanschen E.R."/>
            <person name="Kunde Y.A."/>
            <person name="Johnson M.B."/>
            <person name="Starkenburg S.R."/>
            <person name="Johnson S.L."/>
        </authorList>
    </citation>
    <scope>NUCLEOTIDE SEQUENCE [LARGE SCALE GENOMIC DNA]</scope>
</reference>
<proteinExistence type="inferred from homology"/>
<feature type="region of interest" description="Disordered" evidence="9">
    <location>
        <begin position="665"/>
        <end position="691"/>
    </location>
</feature>
<evidence type="ECO:0000256" key="5">
    <source>
        <dbReference type="ARBA" id="ARBA00023155"/>
    </source>
</evidence>
<feature type="DNA-binding region" description="Homeobox" evidence="8">
    <location>
        <begin position="593"/>
        <end position="655"/>
    </location>
</feature>
<feature type="compositionally biased region" description="Polar residues" evidence="9">
    <location>
        <begin position="670"/>
        <end position="689"/>
    </location>
</feature>
<dbReference type="GO" id="GO:0005634">
    <property type="term" value="C:nucleus"/>
    <property type="evidence" value="ECO:0007669"/>
    <property type="project" value="UniProtKB-SubCell"/>
</dbReference>
<dbReference type="PANTHER" id="PTHR11850">
    <property type="entry name" value="HOMEOBOX PROTEIN TRANSCRIPTION FACTORS"/>
    <property type="match status" value="1"/>
</dbReference>
<protein>
    <submittedName>
        <fullName evidence="12">BEL1-like homeodomain protein 9</fullName>
    </submittedName>
</protein>
<evidence type="ECO:0000256" key="4">
    <source>
        <dbReference type="ARBA" id="ARBA00023125"/>
    </source>
</evidence>
<organism evidence="11 12">
    <name type="scientific">Abrus precatorius</name>
    <name type="common">Indian licorice</name>
    <name type="synonym">Glycine abrus</name>
    <dbReference type="NCBI Taxonomy" id="3816"/>
    <lineage>
        <taxon>Eukaryota</taxon>
        <taxon>Viridiplantae</taxon>
        <taxon>Streptophyta</taxon>
        <taxon>Embryophyta</taxon>
        <taxon>Tracheophyta</taxon>
        <taxon>Spermatophyta</taxon>
        <taxon>Magnoliopsida</taxon>
        <taxon>eudicotyledons</taxon>
        <taxon>Gunneridae</taxon>
        <taxon>Pentapetalae</taxon>
        <taxon>rosids</taxon>
        <taxon>fabids</taxon>
        <taxon>Fabales</taxon>
        <taxon>Fabaceae</taxon>
        <taxon>Papilionoideae</taxon>
        <taxon>50 kb inversion clade</taxon>
        <taxon>NPAAA clade</taxon>
        <taxon>indigoferoid/millettioid clade</taxon>
        <taxon>Abreae</taxon>
        <taxon>Abrus</taxon>
    </lineage>
</organism>
<dbReference type="SMART" id="SM00389">
    <property type="entry name" value="HOX"/>
    <property type="match status" value="1"/>
</dbReference>
<feature type="compositionally biased region" description="Low complexity" evidence="9">
    <location>
        <begin position="284"/>
        <end position="302"/>
    </location>
</feature>
<evidence type="ECO:0000256" key="6">
    <source>
        <dbReference type="ARBA" id="ARBA00023163"/>
    </source>
</evidence>
<dbReference type="Gene3D" id="1.10.10.60">
    <property type="entry name" value="Homeodomain-like"/>
    <property type="match status" value="1"/>
</dbReference>
<keyword evidence="11" id="KW-1185">Reference proteome</keyword>
<dbReference type="KEGG" id="aprc:113855948"/>
<dbReference type="PROSITE" id="PS50071">
    <property type="entry name" value="HOMEOBOX_2"/>
    <property type="match status" value="1"/>
</dbReference>
<dbReference type="OrthoDB" id="10056939at2759"/>
<comment type="subcellular location">
    <subcellularLocation>
        <location evidence="1 8">Nucleus</location>
    </subcellularLocation>
</comment>
<dbReference type="InterPro" id="IPR006563">
    <property type="entry name" value="POX_dom"/>
</dbReference>
<dbReference type="GO" id="GO:0006355">
    <property type="term" value="P:regulation of DNA-templated transcription"/>
    <property type="evidence" value="ECO:0007669"/>
    <property type="project" value="InterPro"/>
</dbReference>
<keyword evidence="3" id="KW-0805">Transcription regulation</keyword>
<keyword evidence="5 8" id="KW-0371">Homeobox</keyword>
<dbReference type="GO" id="GO:0003677">
    <property type="term" value="F:DNA binding"/>
    <property type="evidence" value="ECO:0007669"/>
    <property type="project" value="UniProtKB-UniRule"/>
</dbReference>
<dbReference type="SUPFAM" id="SSF46689">
    <property type="entry name" value="Homeodomain-like"/>
    <property type="match status" value="1"/>
</dbReference>
<dbReference type="FunFam" id="1.10.10.60:FF:000117">
    <property type="entry name" value="BEL1-like homeodomain protein 9"/>
    <property type="match status" value="1"/>
</dbReference>
<evidence type="ECO:0000313" key="11">
    <source>
        <dbReference type="Proteomes" id="UP000694853"/>
    </source>
</evidence>
<sequence>MSGSRPECHVAQEIRREKLRIHNSSQHLHEFPSNLEQLSLHPGFNLGLVEVRNVRNANMLDEPEPAVFSSEMPNFSTASNPLGAPRNALEYHQELGAAEPSSRLMMNNQYGSFPHSISAIHSSQKEQCELRNFGNWRNSASHQGSDWFVNYASSSLVNGSNAIANSFLVSELDNVAGYNELNVQFGNASDEMGGTEIHKQLGGSQNPPPSSSPLFQNALQDIVKSASISAHGQDMASLTQQNGHGVWVGNASGVEIQPSYVNQPNQLRFGWTNRTIDNTMMNDSNPQSLSLSLSSNAQSKPSVSQIEERSASDDLQSGCGNISKDPQCLKHMKSIVKPSMISRDCGKSLFQDTVGMHSKSTSYRNVGPLGPFTGYATILKNSRFLKSAQQLLDEICCFSDSKLAKACDVSERVYGEVSASTSIDTVTVNETGVTAIGCNSGSSPSMLYISKENRAVWGVGSSFGLSSRLDYQQKKAKLLYMQEEVTRQCKQYHQQMQMVVSSFESVAGLSSATPYISLALKSVSKHFKCLKHSISEQLKLISEVLGEDSSIPKTSTSSKGDTNVARLRCMDQSFQKSKCGRGTTDFLEPQQHVWRPQRGLPERAVAILKAWLFEHFLHPYPTDTDKHMLATQTGLSRNQVSNWFINARVRVWKPMVEEIHMLETKVTGPKENSNENVQTTSTEGDTSQPRVDKPLSKFCGMNPVPENQFPSLEMSSSIATNTEEEWSQEKRSKLECQVTSNIDGTMMGFIPYRRGGLEVGGIGSVSLTLGLTHGVEGVQHQQQLQEEHLRHHLGGHMIHDFVG</sequence>
<dbReference type="InterPro" id="IPR001356">
    <property type="entry name" value="HD"/>
</dbReference>
<evidence type="ECO:0000256" key="9">
    <source>
        <dbReference type="SAM" id="MobiDB-lite"/>
    </source>
</evidence>
<dbReference type="SMART" id="SM00574">
    <property type="entry name" value="POX"/>
    <property type="match status" value="1"/>
</dbReference>
<evidence type="ECO:0000259" key="10">
    <source>
        <dbReference type="PROSITE" id="PS50071"/>
    </source>
</evidence>
<dbReference type="InterPro" id="IPR009057">
    <property type="entry name" value="Homeodomain-like_sf"/>
</dbReference>
<comment type="similarity">
    <text evidence="2">Belongs to the TALE/BELL homeobox family.</text>
</comment>
<dbReference type="Pfam" id="PF07526">
    <property type="entry name" value="POX"/>
    <property type="match status" value="1"/>
</dbReference>
<feature type="domain" description="Homeobox" evidence="10">
    <location>
        <begin position="591"/>
        <end position="654"/>
    </location>
</feature>
<evidence type="ECO:0000256" key="7">
    <source>
        <dbReference type="ARBA" id="ARBA00023242"/>
    </source>
</evidence>
<dbReference type="InterPro" id="IPR050224">
    <property type="entry name" value="TALE_homeobox"/>
</dbReference>
<evidence type="ECO:0000313" key="12">
    <source>
        <dbReference type="RefSeq" id="XP_027343378.1"/>
    </source>
</evidence>
<dbReference type="InterPro" id="IPR008422">
    <property type="entry name" value="KN_HD"/>
</dbReference>
<gene>
    <name evidence="12" type="primary">LOC113855948</name>
</gene>
<reference evidence="12" key="2">
    <citation type="submission" date="2025-08" db="UniProtKB">
        <authorList>
            <consortium name="RefSeq"/>
        </authorList>
    </citation>
    <scope>IDENTIFICATION</scope>
    <source>
        <tissue evidence="12">Young leaves</tissue>
    </source>
</reference>
<keyword evidence="6" id="KW-0804">Transcription</keyword>
<feature type="region of interest" description="Disordered" evidence="9">
    <location>
        <begin position="281"/>
        <end position="319"/>
    </location>
</feature>
<dbReference type="Proteomes" id="UP000694853">
    <property type="component" value="Unplaced"/>
</dbReference>
<accession>A0A8B8KJD5</accession>
<evidence type="ECO:0000256" key="2">
    <source>
        <dbReference type="ARBA" id="ARBA00006454"/>
    </source>
</evidence>
<dbReference type="AlphaFoldDB" id="A0A8B8KJD5"/>
<keyword evidence="7 8" id="KW-0539">Nucleus</keyword>
<dbReference type="RefSeq" id="XP_027343378.1">
    <property type="nucleotide sequence ID" value="XM_027487577.1"/>
</dbReference>
<dbReference type="GeneID" id="113855948"/>
<evidence type="ECO:0000256" key="3">
    <source>
        <dbReference type="ARBA" id="ARBA00023015"/>
    </source>
</evidence>
<name>A0A8B8KJD5_ABRPR</name>
<evidence type="ECO:0000256" key="8">
    <source>
        <dbReference type="PROSITE-ProRule" id="PRU00108"/>
    </source>
</evidence>
<keyword evidence="4 8" id="KW-0238">DNA-binding</keyword>
<dbReference type="Pfam" id="PF05920">
    <property type="entry name" value="Homeobox_KN"/>
    <property type="match status" value="1"/>
</dbReference>
<evidence type="ECO:0000256" key="1">
    <source>
        <dbReference type="ARBA" id="ARBA00004123"/>
    </source>
</evidence>